<dbReference type="Proteomes" id="UP001595632">
    <property type="component" value="Unassembled WGS sequence"/>
</dbReference>
<protein>
    <submittedName>
        <fullName evidence="3">2-keto-4-pentenoate hydratase</fullName>
    </submittedName>
</protein>
<keyword evidence="1" id="KW-0456">Lyase</keyword>
<dbReference type="RefSeq" id="WP_275632927.1">
    <property type="nucleotide sequence ID" value="NZ_JARGYD010000004.1"/>
</dbReference>
<comment type="caution">
    <text evidence="3">The sequence shown here is derived from an EMBL/GenBank/DDBJ whole genome shotgun (WGS) entry which is preliminary data.</text>
</comment>
<dbReference type="InterPro" id="IPR036663">
    <property type="entry name" value="Fumarylacetoacetase_C_sf"/>
</dbReference>
<gene>
    <name evidence="3" type="ORF">ACFOGP_09515</name>
</gene>
<dbReference type="PANTHER" id="PTHR30143">
    <property type="entry name" value="ACID HYDRATASE"/>
    <property type="match status" value="1"/>
</dbReference>
<dbReference type="SUPFAM" id="SSF56529">
    <property type="entry name" value="FAH"/>
    <property type="match status" value="1"/>
</dbReference>
<dbReference type="Pfam" id="PF01557">
    <property type="entry name" value="FAA_hydrolase"/>
    <property type="match status" value="1"/>
</dbReference>
<dbReference type="EMBL" id="JBHRTB010000010">
    <property type="protein sequence ID" value="MFC3142947.1"/>
    <property type="molecule type" value="Genomic_DNA"/>
</dbReference>
<reference evidence="4" key="1">
    <citation type="journal article" date="2019" name="Int. J. Syst. Evol. Microbiol.">
        <title>The Global Catalogue of Microorganisms (GCM) 10K type strain sequencing project: providing services to taxonomists for standard genome sequencing and annotation.</title>
        <authorList>
            <consortium name="The Broad Institute Genomics Platform"/>
            <consortium name="The Broad Institute Genome Sequencing Center for Infectious Disease"/>
            <person name="Wu L."/>
            <person name="Ma J."/>
        </authorList>
    </citation>
    <scope>NUCLEOTIDE SEQUENCE [LARGE SCALE GENOMIC DNA]</scope>
    <source>
        <strain evidence="4">KCTC 52366</strain>
    </source>
</reference>
<evidence type="ECO:0000259" key="2">
    <source>
        <dbReference type="Pfam" id="PF01557"/>
    </source>
</evidence>
<proteinExistence type="predicted"/>
<evidence type="ECO:0000313" key="4">
    <source>
        <dbReference type="Proteomes" id="UP001595632"/>
    </source>
</evidence>
<evidence type="ECO:0000256" key="1">
    <source>
        <dbReference type="ARBA" id="ARBA00023239"/>
    </source>
</evidence>
<sequence length="272" mass="29010">MTLPPDRIAALAEDLLSARDSGRQRPPLSDTEDAFGWDDAHAIAARIRTLRIASGETPVGRKIGFTNRTLWPRYSVNGPIWGDMFDRSVIQLDAAQATVDLPRVPEPRIEPEIVFGFGATPASGMSDAELLDCIEWVAHGFEIVTSVYPGWTFAAADCQAAFGLHGALLVGPRQPLARMGDAPAETLAALELTLTGGEVRAEGRGTDVLGGPLQALRFLLGGLDKTPGETPLKAGDIVTTGTLTDAMPVAPGDRWQTELRGCDLPGLDVTFR</sequence>
<dbReference type="InterPro" id="IPR050772">
    <property type="entry name" value="Hydratase-Decarb/MhpD_sf"/>
</dbReference>
<name>A0ABV7GV29_9RHOB</name>
<organism evidence="3 4">
    <name type="scientific">Psychromarinibacter halotolerans</name>
    <dbReference type="NCBI Taxonomy" id="1775175"/>
    <lineage>
        <taxon>Bacteria</taxon>
        <taxon>Pseudomonadati</taxon>
        <taxon>Pseudomonadota</taxon>
        <taxon>Alphaproteobacteria</taxon>
        <taxon>Rhodobacterales</taxon>
        <taxon>Paracoccaceae</taxon>
        <taxon>Psychromarinibacter</taxon>
    </lineage>
</organism>
<keyword evidence="4" id="KW-1185">Reference proteome</keyword>
<dbReference type="Gene3D" id="3.90.850.10">
    <property type="entry name" value="Fumarylacetoacetase-like, C-terminal domain"/>
    <property type="match status" value="1"/>
</dbReference>
<evidence type="ECO:0000313" key="3">
    <source>
        <dbReference type="EMBL" id="MFC3142947.1"/>
    </source>
</evidence>
<dbReference type="PANTHER" id="PTHR30143:SF0">
    <property type="entry name" value="2-KETO-4-PENTENOATE HYDRATASE"/>
    <property type="match status" value="1"/>
</dbReference>
<dbReference type="InterPro" id="IPR011234">
    <property type="entry name" value="Fumarylacetoacetase-like_C"/>
</dbReference>
<feature type="domain" description="Fumarylacetoacetase-like C-terminal" evidence="2">
    <location>
        <begin position="95"/>
        <end position="261"/>
    </location>
</feature>
<accession>A0ABV7GV29</accession>